<sequence length="73" mass="8258">MLDKFTYAALPVPLRRIDPTCRSIRGREQNLIDYSGGAQSVGGTSGNPIREIRENEPLRHAYMHAARRFFGLL</sequence>
<gene>
    <name evidence="1" type="ORF">ACH4OY_31040</name>
</gene>
<dbReference type="Proteomes" id="UP001611075">
    <property type="component" value="Unassembled WGS sequence"/>
</dbReference>
<keyword evidence="2" id="KW-1185">Reference proteome</keyword>
<organism evidence="1 2">
    <name type="scientific">Micromonospora rubida</name>
    <dbReference type="NCBI Taxonomy" id="2697657"/>
    <lineage>
        <taxon>Bacteria</taxon>
        <taxon>Bacillati</taxon>
        <taxon>Actinomycetota</taxon>
        <taxon>Actinomycetes</taxon>
        <taxon>Micromonosporales</taxon>
        <taxon>Micromonosporaceae</taxon>
        <taxon>Micromonospora</taxon>
    </lineage>
</organism>
<dbReference type="EMBL" id="JBIRPU010000044">
    <property type="protein sequence ID" value="MFI0797082.1"/>
    <property type="molecule type" value="Genomic_DNA"/>
</dbReference>
<evidence type="ECO:0000313" key="2">
    <source>
        <dbReference type="Proteomes" id="UP001611075"/>
    </source>
</evidence>
<reference evidence="1 2" key="1">
    <citation type="submission" date="2024-10" db="EMBL/GenBank/DDBJ databases">
        <title>The Natural Products Discovery Center: Release of the First 8490 Sequenced Strains for Exploring Actinobacteria Biosynthetic Diversity.</title>
        <authorList>
            <person name="Kalkreuter E."/>
            <person name="Kautsar S.A."/>
            <person name="Yang D."/>
            <person name="Bader C.D."/>
            <person name="Teijaro C.N."/>
            <person name="Fluegel L."/>
            <person name="Davis C.M."/>
            <person name="Simpson J.R."/>
            <person name="Lauterbach L."/>
            <person name="Steele A.D."/>
            <person name="Gui C."/>
            <person name="Meng S."/>
            <person name="Li G."/>
            <person name="Viehrig K."/>
            <person name="Ye F."/>
            <person name="Su P."/>
            <person name="Kiefer A.F."/>
            <person name="Nichols A."/>
            <person name="Cepeda A.J."/>
            <person name="Yan W."/>
            <person name="Fan B."/>
            <person name="Jiang Y."/>
            <person name="Adhikari A."/>
            <person name="Zheng C.-J."/>
            <person name="Schuster L."/>
            <person name="Cowan T.M."/>
            <person name="Smanski M.J."/>
            <person name="Chevrette M.G."/>
            <person name="De Carvalho L.P.S."/>
            <person name="Shen B."/>
        </authorList>
    </citation>
    <scope>NUCLEOTIDE SEQUENCE [LARGE SCALE GENOMIC DNA]</scope>
    <source>
        <strain evidence="1 2">NPDC021253</strain>
    </source>
</reference>
<dbReference type="RefSeq" id="WP_396685772.1">
    <property type="nucleotide sequence ID" value="NZ_JBIRPU010000044.1"/>
</dbReference>
<evidence type="ECO:0000313" key="1">
    <source>
        <dbReference type="EMBL" id="MFI0797082.1"/>
    </source>
</evidence>
<proteinExistence type="predicted"/>
<name>A0ABW7SWK4_9ACTN</name>
<comment type="caution">
    <text evidence="1">The sequence shown here is derived from an EMBL/GenBank/DDBJ whole genome shotgun (WGS) entry which is preliminary data.</text>
</comment>
<accession>A0ABW7SWK4</accession>
<protein>
    <submittedName>
        <fullName evidence="1">Uncharacterized protein</fullName>
    </submittedName>
</protein>